<gene>
    <name evidence="1" type="ORF">SAMN06265379_103116</name>
</gene>
<sequence length="266" mass="29925">MKYQGNIKKMTCDLSDTVEYVLPIGGERVSINQFIDKKVSFNYLHQINCIACGKKTNKSFGQGFCYTCFTQAPEASECVLQPDKCQAHLGISRDAEWAKQHCLVPHVVYLAVSSNIKIGITRKTQVPTRWIDQGASFAIIVAETPNRHIAGTIEKFLMQHYTDKTSWQGMLKGNVMETDLLAEKEKACQYLPAELKQYCTADNKITEINFPVNQFPAKVKSATFDKTDKVAGTLTGIKGQYLILDNTNVLNIRRHNGYLIEMDVTD</sequence>
<protein>
    <recommendedName>
        <fullName evidence="3">DUF2797 domain-containing protein</fullName>
    </recommendedName>
</protein>
<proteinExistence type="predicted"/>
<evidence type="ECO:0008006" key="3">
    <source>
        <dbReference type="Google" id="ProtNLM"/>
    </source>
</evidence>
<dbReference type="Proteomes" id="UP000319040">
    <property type="component" value="Unassembled WGS sequence"/>
</dbReference>
<evidence type="ECO:0000313" key="2">
    <source>
        <dbReference type="Proteomes" id="UP000319040"/>
    </source>
</evidence>
<accession>A0A521CGJ2</accession>
<evidence type="ECO:0000313" key="1">
    <source>
        <dbReference type="EMBL" id="SMO58554.1"/>
    </source>
</evidence>
<dbReference type="Pfam" id="PF10977">
    <property type="entry name" value="DUF2797"/>
    <property type="match status" value="1"/>
</dbReference>
<dbReference type="InterPro" id="IPR021246">
    <property type="entry name" value="DUF2797"/>
</dbReference>
<dbReference type="EMBL" id="FXTB01000003">
    <property type="protein sequence ID" value="SMO58554.1"/>
    <property type="molecule type" value="Genomic_DNA"/>
</dbReference>
<name>A0A521CGJ2_SACCC</name>
<keyword evidence="2" id="KW-1185">Reference proteome</keyword>
<dbReference type="OrthoDB" id="9775734at2"/>
<dbReference type="AlphaFoldDB" id="A0A521CGJ2"/>
<reference evidence="1 2" key="1">
    <citation type="submission" date="2017-05" db="EMBL/GenBank/DDBJ databases">
        <authorList>
            <person name="Varghese N."/>
            <person name="Submissions S."/>
        </authorList>
    </citation>
    <scope>NUCLEOTIDE SEQUENCE [LARGE SCALE GENOMIC DNA]</scope>
    <source>
        <strain evidence="1 2">DSM 27040</strain>
    </source>
</reference>
<organism evidence="1 2">
    <name type="scientific">Saccharicrinis carchari</name>
    <dbReference type="NCBI Taxonomy" id="1168039"/>
    <lineage>
        <taxon>Bacteria</taxon>
        <taxon>Pseudomonadati</taxon>
        <taxon>Bacteroidota</taxon>
        <taxon>Bacteroidia</taxon>
        <taxon>Marinilabiliales</taxon>
        <taxon>Marinilabiliaceae</taxon>
        <taxon>Saccharicrinis</taxon>
    </lineage>
</organism>